<dbReference type="PROSITE" id="PS50011">
    <property type="entry name" value="PROTEIN_KINASE_DOM"/>
    <property type="match status" value="1"/>
</dbReference>
<evidence type="ECO:0000256" key="7">
    <source>
        <dbReference type="SAM" id="MobiDB-lite"/>
    </source>
</evidence>
<sequence>MSALRDWFRRRPSSTEHLPPYQPVIADSHLPPDQQRPPVQQEAPWLQWGYPMPTQYAHPPSHAPTPSFDTVMAVALSESASEADQARAVEGQEADDMLRAKQLSLSISSGSGAAEALSFKLWDTECLDYHDIVCDGVYDLRGAFPELQSPSARSIFPCLNDLRSIPFWQGDQREVVVVDHDSDPELVRVDAKAAEAIDLHCDQGPVACIQALATVVSDHMGGARDYESLSSAYSEFQGQLKDRLQSRILPIGALSVGLARHRALLFKTLADACELPCRLLRGPAIGLLGASDEMAVVVVRVESQELLVDLVESAGKTFPSTLSPVAQTGRGGQAARSMLMHCSSPEQLRESISAGLNWMDNEPKEGPDLLPSFQPQENASSSAVEALAARPAEAPRPGFTHLQPLLSPFQDTELQQSFHTTQQNGHAAEPSDYSASAFHVFASSPEDRPGWYPVQDPEYSRIARLDAQEQTSSSASAAVLCSEYNLSPSCSQPQMNPSIQPLHPMRNAPPDPLPWDFSMPAAPGAPVVKHAPPSSSSSASSRDPPRAASLLAGTHLPPLLEGDETTPECDNSSTDTAVHTLSQVISSVDLGSDTSAEWEIEADELTLGPRIGIGSFGEVFKGTWRHTDVAVKRFLEQDLSPQVMADFKAEVSLMQRLKHPNVVMFMGACTQPPNLSIVTQFAPRGSLYRILHRMPDLVLDDKRRLRMALDVARGMNYLHSCRPPIVHRDLKSPNLLVDKDWTCKVCDFGLSRVRRSTWMSAKSQAGTPEWTAPEVLRGQSYNEKSDVYSFGVILWELFMSQEPWQDKNAMQVVGAVGWDNARLPVPDTLPAEIAQLILQTWADPGERPGFGAIIDRLKPLLLLPSLYPAAPQSEGTPAAAS</sequence>
<evidence type="ECO:0000256" key="2">
    <source>
        <dbReference type="ARBA" id="ARBA00022679"/>
    </source>
</evidence>
<dbReference type="InterPro" id="IPR000719">
    <property type="entry name" value="Prot_kinase_dom"/>
</dbReference>
<keyword evidence="3 6" id="KW-0547">Nucleotide-binding</keyword>
<dbReference type="Gene3D" id="3.30.200.20">
    <property type="entry name" value="Phosphorylase Kinase, domain 1"/>
    <property type="match status" value="1"/>
</dbReference>
<dbReference type="EMBL" id="CAXHTA020000016">
    <property type="protein sequence ID" value="CAL5226820.1"/>
    <property type="molecule type" value="Genomic_DNA"/>
</dbReference>
<keyword evidence="4" id="KW-0418">Kinase</keyword>
<name>A0ABP1G3M1_9CHLO</name>
<evidence type="ECO:0000256" key="5">
    <source>
        <dbReference type="ARBA" id="ARBA00022840"/>
    </source>
</evidence>
<organism evidence="9 10">
    <name type="scientific">Coccomyxa viridis</name>
    <dbReference type="NCBI Taxonomy" id="1274662"/>
    <lineage>
        <taxon>Eukaryota</taxon>
        <taxon>Viridiplantae</taxon>
        <taxon>Chlorophyta</taxon>
        <taxon>core chlorophytes</taxon>
        <taxon>Trebouxiophyceae</taxon>
        <taxon>Trebouxiophyceae incertae sedis</taxon>
        <taxon>Coccomyxaceae</taxon>
        <taxon>Coccomyxa</taxon>
    </lineage>
</organism>
<evidence type="ECO:0000256" key="3">
    <source>
        <dbReference type="ARBA" id="ARBA00022741"/>
    </source>
</evidence>
<dbReference type="SUPFAM" id="SSF56112">
    <property type="entry name" value="Protein kinase-like (PK-like)"/>
    <property type="match status" value="1"/>
</dbReference>
<dbReference type="CDD" id="cd13999">
    <property type="entry name" value="STKc_MAP3K-like"/>
    <property type="match status" value="1"/>
</dbReference>
<feature type="compositionally biased region" description="Polar residues" evidence="7">
    <location>
        <begin position="490"/>
        <end position="499"/>
    </location>
</feature>
<comment type="caution">
    <text evidence="9">The sequence shown here is derived from an EMBL/GenBank/DDBJ whole genome shotgun (WGS) entry which is preliminary data.</text>
</comment>
<feature type="domain" description="Protein kinase" evidence="8">
    <location>
        <begin position="605"/>
        <end position="861"/>
    </location>
</feature>
<keyword evidence="10" id="KW-1185">Reference proteome</keyword>
<feature type="compositionally biased region" description="Low complexity" evidence="7">
    <location>
        <begin position="531"/>
        <end position="549"/>
    </location>
</feature>
<feature type="region of interest" description="Disordered" evidence="7">
    <location>
        <begin position="1"/>
        <end position="44"/>
    </location>
</feature>
<dbReference type="Proteomes" id="UP001497392">
    <property type="component" value="Unassembled WGS sequence"/>
</dbReference>
<dbReference type="InterPro" id="IPR011009">
    <property type="entry name" value="Kinase-like_dom_sf"/>
</dbReference>
<protein>
    <submittedName>
        <fullName evidence="9">G9682 protein</fullName>
    </submittedName>
</protein>
<evidence type="ECO:0000256" key="6">
    <source>
        <dbReference type="PROSITE-ProRule" id="PRU10141"/>
    </source>
</evidence>
<feature type="region of interest" description="Disordered" evidence="7">
    <location>
        <begin position="357"/>
        <end position="404"/>
    </location>
</feature>
<dbReference type="Gene3D" id="1.10.510.10">
    <property type="entry name" value="Transferase(Phosphotransferase) domain 1"/>
    <property type="match status" value="1"/>
</dbReference>
<dbReference type="InterPro" id="IPR008271">
    <property type="entry name" value="Ser/Thr_kinase_AS"/>
</dbReference>
<dbReference type="PROSITE" id="PS00107">
    <property type="entry name" value="PROTEIN_KINASE_ATP"/>
    <property type="match status" value="1"/>
</dbReference>
<keyword evidence="5 6" id="KW-0067">ATP-binding</keyword>
<proteinExistence type="predicted"/>
<feature type="region of interest" description="Disordered" evidence="7">
    <location>
        <begin position="490"/>
        <end position="550"/>
    </location>
</feature>
<feature type="compositionally biased region" description="Low complexity" evidence="7">
    <location>
        <begin position="383"/>
        <end position="397"/>
    </location>
</feature>
<evidence type="ECO:0000256" key="1">
    <source>
        <dbReference type="ARBA" id="ARBA00022527"/>
    </source>
</evidence>
<dbReference type="SMART" id="SM00220">
    <property type="entry name" value="S_TKc"/>
    <property type="match status" value="1"/>
</dbReference>
<keyword evidence="2" id="KW-0808">Transferase</keyword>
<evidence type="ECO:0000313" key="10">
    <source>
        <dbReference type="Proteomes" id="UP001497392"/>
    </source>
</evidence>
<dbReference type="Pfam" id="PF07714">
    <property type="entry name" value="PK_Tyr_Ser-Thr"/>
    <property type="match status" value="1"/>
</dbReference>
<gene>
    <name evidence="9" type="primary">g9682</name>
    <name evidence="9" type="ORF">VP750_LOCUS8726</name>
</gene>
<dbReference type="PANTHER" id="PTHR44329">
    <property type="entry name" value="SERINE/THREONINE-PROTEIN KINASE TNNI3K-RELATED"/>
    <property type="match status" value="1"/>
</dbReference>
<evidence type="ECO:0000313" key="9">
    <source>
        <dbReference type="EMBL" id="CAL5226820.1"/>
    </source>
</evidence>
<evidence type="ECO:0000256" key="4">
    <source>
        <dbReference type="ARBA" id="ARBA00022777"/>
    </source>
</evidence>
<dbReference type="Pfam" id="PF14381">
    <property type="entry name" value="EDR1_CTR1_ARMC3_pept"/>
    <property type="match status" value="1"/>
</dbReference>
<reference evidence="9 10" key="1">
    <citation type="submission" date="2024-06" db="EMBL/GenBank/DDBJ databases">
        <authorList>
            <person name="Kraege A."/>
            <person name="Thomma B."/>
        </authorList>
    </citation>
    <scope>NUCLEOTIDE SEQUENCE [LARGE SCALE GENOMIC DNA]</scope>
</reference>
<feature type="binding site" evidence="6">
    <location>
        <position position="632"/>
    </location>
    <ligand>
        <name>ATP</name>
        <dbReference type="ChEBI" id="CHEBI:30616"/>
    </ligand>
</feature>
<dbReference type="InterPro" id="IPR051681">
    <property type="entry name" value="Ser/Thr_Kinases-Pseudokinases"/>
</dbReference>
<dbReference type="InterPro" id="IPR017441">
    <property type="entry name" value="Protein_kinase_ATP_BS"/>
</dbReference>
<evidence type="ECO:0000259" key="8">
    <source>
        <dbReference type="PROSITE" id="PS50011"/>
    </source>
</evidence>
<feature type="compositionally biased region" description="Polar residues" evidence="7">
    <location>
        <begin position="373"/>
        <end position="382"/>
    </location>
</feature>
<keyword evidence="1" id="KW-0723">Serine/threonine-protein kinase</keyword>
<dbReference type="PANTHER" id="PTHR44329:SF298">
    <property type="entry name" value="MIXED LINEAGE KINASE DOMAIN-LIKE PROTEIN"/>
    <property type="match status" value="1"/>
</dbReference>
<dbReference type="PROSITE" id="PS00108">
    <property type="entry name" value="PROTEIN_KINASE_ST"/>
    <property type="match status" value="1"/>
</dbReference>
<dbReference type="InterPro" id="IPR001245">
    <property type="entry name" value="Ser-Thr/Tyr_kinase_cat_dom"/>
</dbReference>
<accession>A0ABP1G3M1</accession>
<dbReference type="InterPro" id="IPR055164">
    <property type="entry name" value="EDR1/CTR1/ARMC3-like_pept-like"/>
</dbReference>